<reference evidence="2 3" key="1">
    <citation type="submission" date="2015-01" db="EMBL/GenBank/DDBJ databases">
        <title>Evolution of Trichinella species and genotypes.</title>
        <authorList>
            <person name="Korhonen P.K."/>
            <person name="Edoardo P."/>
            <person name="Giuseppe L.R."/>
            <person name="Gasser R.B."/>
        </authorList>
    </citation>
    <scope>NUCLEOTIDE SEQUENCE [LARGE SCALE GENOMIC DNA]</scope>
    <source>
        <strain evidence="2">ISS37</strain>
    </source>
</reference>
<comment type="caution">
    <text evidence="2">The sequence shown here is derived from an EMBL/GenBank/DDBJ whole genome shotgun (WGS) entry which is preliminary data.</text>
</comment>
<organism evidence="2 3">
    <name type="scientific">Trichinella nelsoni</name>
    <dbReference type="NCBI Taxonomy" id="6336"/>
    <lineage>
        <taxon>Eukaryota</taxon>
        <taxon>Metazoa</taxon>
        <taxon>Ecdysozoa</taxon>
        <taxon>Nematoda</taxon>
        <taxon>Enoplea</taxon>
        <taxon>Dorylaimia</taxon>
        <taxon>Trichinellida</taxon>
        <taxon>Trichinellidae</taxon>
        <taxon>Trichinella</taxon>
    </lineage>
</organism>
<proteinExistence type="predicted"/>
<name>A0A0V0SH88_9BILA</name>
<dbReference type="Proteomes" id="UP000054630">
    <property type="component" value="Unassembled WGS sequence"/>
</dbReference>
<dbReference type="EMBL" id="JYDL01000009">
    <property type="protein sequence ID" value="KRX26143.1"/>
    <property type="molecule type" value="Genomic_DNA"/>
</dbReference>
<evidence type="ECO:0000313" key="3">
    <source>
        <dbReference type="Proteomes" id="UP000054630"/>
    </source>
</evidence>
<feature type="region of interest" description="Disordered" evidence="1">
    <location>
        <begin position="154"/>
        <end position="179"/>
    </location>
</feature>
<evidence type="ECO:0000313" key="2">
    <source>
        <dbReference type="EMBL" id="KRX26143.1"/>
    </source>
</evidence>
<evidence type="ECO:0000256" key="1">
    <source>
        <dbReference type="SAM" id="MobiDB-lite"/>
    </source>
</evidence>
<gene>
    <name evidence="2" type="ORF">T07_13827</name>
</gene>
<keyword evidence="3" id="KW-1185">Reference proteome</keyword>
<dbReference type="OrthoDB" id="10484607at2759"/>
<dbReference type="AlphaFoldDB" id="A0A0V0SH88"/>
<protein>
    <submittedName>
        <fullName evidence="2">Uncharacterized protein</fullName>
    </submittedName>
</protein>
<accession>A0A0V0SH88</accession>
<sequence>MTARPEALVEDSRTALYTLHGSICEKPLRSINSVASQYVHSVKASGRSERPSESSESSTVLYTVSEFVKLMNLGSASGPDGVKQDCNGWLSEETPLNPHQNAFQLGRDGVFDSISTFQSLFRRDPKRVAAHLIKNQPLSNVSFSIGVAESSLRQRLSQRPGTDAAPFKSKRPPNSENILSPISADEVTLHLKLMSAKTSAGLDGVQVSHLRQCDPVIVAPLSFPKPTIPAPTLKTTGP</sequence>